<dbReference type="GO" id="GO:0000271">
    <property type="term" value="P:polysaccharide biosynthetic process"/>
    <property type="evidence" value="ECO:0007669"/>
    <property type="project" value="TreeGrafter"/>
</dbReference>
<feature type="transmembrane region" description="Helical" evidence="1">
    <location>
        <begin position="333"/>
        <end position="351"/>
    </location>
</feature>
<dbReference type="Proteomes" id="UP000276901">
    <property type="component" value="Unassembled WGS sequence"/>
</dbReference>
<dbReference type="AlphaFoldDB" id="A0AAE6X3U8"/>
<organism evidence="3 6">
    <name type="scientific">Frederiksenia canicola</name>
    <dbReference type="NCBI Taxonomy" id="123824"/>
    <lineage>
        <taxon>Bacteria</taxon>
        <taxon>Pseudomonadati</taxon>
        <taxon>Pseudomonadota</taxon>
        <taxon>Gammaproteobacteria</taxon>
        <taxon>Pasteurellales</taxon>
        <taxon>Pasteurellaceae</taxon>
        <taxon>Frederiksenia</taxon>
    </lineage>
</organism>
<feature type="transmembrane region" description="Helical" evidence="1">
    <location>
        <begin position="201"/>
        <end position="222"/>
    </location>
</feature>
<keyword evidence="3" id="KW-0012">Acyltransferase</keyword>
<dbReference type="EMBL" id="RKQT01000002">
    <property type="protein sequence ID" value="RPE93603.1"/>
    <property type="molecule type" value="Genomic_DNA"/>
</dbReference>
<sequence length="364" mass="42359">MKSLNTSYFSRLDHLRFFAAALVLLHHFRGKISLSAITEVNLTNYIEYMFSFWAINGSTGVSLFLFLTGFLFCTISDYGRKKINYAGFVYNRVLRIFPLLIVIIFIVITMSRSESTPMDIFRVITLQLNTGSPHASWAQKFYPAAPIWTIGVEFQFYLIFPFLALFLSKYGSRYLALLIVLMISIRYNMEVLSSKPMYTDFYHSIIGRMDQFLVGMLFAVWVNKGYFNWLKNKFIAVFFSLLVFFVLMYALPFRAKVSYTYIHFTVEAILWGVIVVAYFLVDIKIPRLLDLLFSKLGEISFSIYLLHLPIGMMLSKSLSLVPPQNISELCFQFLFKLIVTIIVSFITFYTIEKPFMSLRVKYTK</sequence>
<reference evidence="4 5" key="2">
    <citation type="submission" date="2018-11" db="EMBL/GenBank/DDBJ databases">
        <title>Genomic Encyclopedia of Type Strains, Phase IV (KMG-IV): sequencing the most valuable type-strain genomes for metagenomic binning, comparative biology and taxonomic classification.</title>
        <authorList>
            <person name="Goeker M."/>
        </authorList>
    </citation>
    <scope>NUCLEOTIDE SEQUENCE [LARGE SCALE GENOMIC DNA]</scope>
    <source>
        <strain evidence="4 5">DSM 25797</strain>
    </source>
</reference>
<dbReference type="GO" id="GO:0016747">
    <property type="term" value="F:acyltransferase activity, transferring groups other than amino-acyl groups"/>
    <property type="evidence" value="ECO:0007669"/>
    <property type="project" value="InterPro"/>
</dbReference>
<dbReference type="KEGG" id="fcl:A4G17_00720"/>
<dbReference type="EMBL" id="CP015029">
    <property type="protein sequence ID" value="QIM64073.1"/>
    <property type="molecule type" value="Genomic_DNA"/>
</dbReference>
<feature type="domain" description="Acyltransferase 3" evidence="2">
    <location>
        <begin position="11"/>
        <end position="347"/>
    </location>
</feature>
<dbReference type="PANTHER" id="PTHR23028">
    <property type="entry name" value="ACETYLTRANSFERASE"/>
    <property type="match status" value="1"/>
</dbReference>
<name>A0AAE6X3U8_9PAST</name>
<dbReference type="RefSeq" id="WP_123956762.1">
    <property type="nucleotide sequence ID" value="NZ_CP015029.1"/>
</dbReference>
<proteinExistence type="predicted"/>
<evidence type="ECO:0000313" key="6">
    <source>
        <dbReference type="Proteomes" id="UP000502287"/>
    </source>
</evidence>
<evidence type="ECO:0000313" key="4">
    <source>
        <dbReference type="EMBL" id="RPE93603.1"/>
    </source>
</evidence>
<protein>
    <submittedName>
        <fullName evidence="3">Acyltransferase</fullName>
    </submittedName>
    <submittedName>
        <fullName evidence="4">Peptidoglycan/LPS O-acetylase OafA/YrhL</fullName>
    </submittedName>
</protein>
<evidence type="ECO:0000313" key="5">
    <source>
        <dbReference type="Proteomes" id="UP000276901"/>
    </source>
</evidence>
<feature type="transmembrane region" description="Helical" evidence="1">
    <location>
        <begin position="51"/>
        <end position="72"/>
    </location>
</feature>
<dbReference type="Pfam" id="PF01757">
    <property type="entry name" value="Acyl_transf_3"/>
    <property type="match status" value="1"/>
</dbReference>
<dbReference type="GO" id="GO:0016020">
    <property type="term" value="C:membrane"/>
    <property type="evidence" value="ECO:0007669"/>
    <property type="project" value="TreeGrafter"/>
</dbReference>
<dbReference type="InterPro" id="IPR050879">
    <property type="entry name" value="Acyltransferase_3"/>
</dbReference>
<accession>A0AAE6X3U8</accession>
<keyword evidence="5" id="KW-1185">Reference proteome</keyword>
<keyword evidence="1" id="KW-0472">Membrane</keyword>
<feature type="transmembrane region" description="Helical" evidence="1">
    <location>
        <begin position="301"/>
        <end position="321"/>
    </location>
</feature>
<feature type="transmembrane region" description="Helical" evidence="1">
    <location>
        <begin position="147"/>
        <end position="167"/>
    </location>
</feature>
<evidence type="ECO:0000313" key="3">
    <source>
        <dbReference type="EMBL" id="QIM64073.1"/>
    </source>
</evidence>
<feature type="transmembrane region" description="Helical" evidence="1">
    <location>
        <begin position="93"/>
        <end position="111"/>
    </location>
</feature>
<feature type="transmembrane region" description="Helical" evidence="1">
    <location>
        <begin position="261"/>
        <end position="281"/>
    </location>
</feature>
<feature type="transmembrane region" description="Helical" evidence="1">
    <location>
        <begin position="234"/>
        <end position="255"/>
    </location>
</feature>
<keyword evidence="1" id="KW-1133">Transmembrane helix</keyword>
<dbReference type="Proteomes" id="UP000502287">
    <property type="component" value="Chromosome"/>
</dbReference>
<keyword evidence="3" id="KW-0808">Transferase</keyword>
<dbReference type="InterPro" id="IPR002656">
    <property type="entry name" value="Acyl_transf_3_dom"/>
</dbReference>
<gene>
    <name evidence="3" type="ORF">A4G17_00720</name>
    <name evidence="4" type="ORF">EDC49_1115</name>
</gene>
<feature type="transmembrane region" description="Helical" evidence="1">
    <location>
        <begin position="174"/>
        <end position="189"/>
    </location>
</feature>
<keyword evidence="1" id="KW-0812">Transmembrane</keyword>
<reference evidence="3 6" key="1">
    <citation type="submission" date="2016-03" db="EMBL/GenBank/DDBJ databases">
        <authorList>
            <person name="Hansen M.J."/>
            <person name="Bojesen A.M."/>
            <person name="Planet P."/>
        </authorList>
    </citation>
    <scope>NUCLEOTIDE SEQUENCE [LARGE SCALE GENOMIC DNA]</scope>
    <source>
        <strain evidence="3 6">HPA 21</strain>
    </source>
</reference>
<dbReference type="PANTHER" id="PTHR23028:SF53">
    <property type="entry name" value="ACYL_TRANSF_3 DOMAIN-CONTAINING PROTEIN"/>
    <property type="match status" value="1"/>
</dbReference>
<evidence type="ECO:0000259" key="2">
    <source>
        <dbReference type="Pfam" id="PF01757"/>
    </source>
</evidence>
<evidence type="ECO:0000256" key="1">
    <source>
        <dbReference type="SAM" id="Phobius"/>
    </source>
</evidence>